<keyword evidence="10" id="KW-1185">Reference proteome</keyword>
<evidence type="ECO:0000256" key="2">
    <source>
        <dbReference type="ARBA" id="ARBA00012438"/>
    </source>
</evidence>
<feature type="domain" description="PAC" evidence="8">
    <location>
        <begin position="950"/>
        <end position="1002"/>
    </location>
</feature>
<evidence type="ECO:0000313" key="9">
    <source>
        <dbReference type="EMBL" id="MDO9712212.1"/>
    </source>
</evidence>
<dbReference type="InterPro" id="IPR001610">
    <property type="entry name" value="PAC"/>
</dbReference>
<dbReference type="EMBL" id="JAUTWS010000042">
    <property type="protein sequence ID" value="MDO9712212.1"/>
    <property type="molecule type" value="Genomic_DNA"/>
</dbReference>
<gene>
    <name evidence="9" type="ORF">Q7A36_27965</name>
</gene>
<dbReference type="SMART" id="SM00086">
    <property type="entry name" value="PAC"/>
    <property type="match status" value="4"/>
</dbReference>
<accession>A0ABT9E7W8</accession>
<evidence type="ECO:0000256" key="6">
    <source>
        <dbReference type="SAM" id="Phobius"/>
    </source>
</evidence>
<dbReference type="Pfam" id="PF08448">
    <property type="entry name" value="PAS_4"/>
    <property type="match status" value="2"/>
</dbReference>
<dbReference type="InterPro" id="IPR035965">
    <property type="entry name" value="PAS-like_dom_sf"/>
</dbReference>
<dbReference type="InterPro" id="IPR013767">
    <property type="entry name" value="PAS_fold"/>
</dbReference>
<dbReference type="InterPro" id="IPR052162">
    <property type="entry name" value="Sensor_kinase/Photoreceptor"/>
</dbReference>
<feature type="domain" description="PAS" evidence="7">
    <location>
        <begin position="877"/>
        <end position="947"/>
    </location>
</feature>
<dbReference type="CDD" id="cd19410">
    <property type="entry name" value="HK9-like_sensor"/>
    <property type="match status" value="1"/>
</dbReference>
<dbReference type="PROSITE" id="PS50113">
    <property type="entry name" value="PAC"/>
    <property type="match status" value="3"/>
</dbReference>
<feature type="domain" description="PAS" evidence="7">
    <location>
        <begin position="489"/>
        <end position="558"/>
    </location>
</feature>
<keyword evidence="6" id="KW-0472">Membrane</keyword>
<dbReference type="InterPro" id="IPR007891">
    <property type="entry name" value="CHASE3"/>
</dbReference>
<dbReference type="Pfam" id="PF08447">
    <property type="entry name" value="PAS_3"/>
    <property type="match status" value="2"/>
</dbReference>
<dbReference type="Pfam" id="PF13426">
    <property type="entry name" value="PAS_9"/>
    <property type="match status" value="1"/>
</dbReference>
<evidence type="ECO:0000259" key="8">
    <source>
        <dbReference type="PROSITE" id="PS50113"/>
    </source>
</evidence>
<feature type="domain" description="PAS" evidence="7">
    <location>
        <begin position="746"/>
        <end position="786"/>
    </location>
</feature>
<dbReference type="SMART" id="SM00091">
    <property type="entry name" value="PAS"/>
    <property type="match status" value="6"/>
</dbReference>
<comment type="catalytic activity">
    <reaction evidence="1">
        <text>ATP + protein L-histidine = ADP + protein N-phospho-L-histidine.</text>
        <dbReference type="EC" id="2.7.13.3"/>
    </reaction>
</comment>
<reference evidence="9 10" key="1">
    <citation type="submission" date="2023-08" db="EMBL/GenBank/DDBJ databases">
        <title>The draft genome sequence of Paracraurococcus sp. LOR1-02.</title>
        <authorList>
            <person name="Kingkaew E."/>
            <person name="Tanasupawat S."/>
        </authorList>
    </citation>
    <scope>NUCLEOTIDE SEQUENCE [LARGE SCALE GENOMIC DNA]</scope>
    <source>
        <strain evidence="9 10">LOR1-02</strain>
    </source>
</reference>
<dbReference type="InterPro" id="IPR013655">
    <property type="entry name" value="PAS_fold_3"/>
</dbReference>
<feature type="domain" description="PAC" evidence="8">
    <location>
        <begin position="691"/>
        <end position="745"/>
    </location>
</feature>
<dbReference type="InterPro" id="IPR000700">
    <property type="entry name" value="PAS-assoc_C"/>
</dbReference>
<evidence type="ECO:0000259" key="7">
    <source>
        <dbReference type="PROSITE" id="PS50112"/>
    </source>
</evidence>
<comment type="caution">
    <text evidence="9">The sequence shown here is derived from an EMBL/GenBank/DDBJ whole genome shotgun (WGS) entry which is preliminary data.</text>
</comment>
<dbReference type="EC" id="2.7.13.3" evidence="2"/>
<evidence type="ECO:0000256" key="5">
    <source>
        <dbReference type="ARBA" id="ARBA00022777"/>
    </source>
</evidence>
<organism evidence="9 10">
    <name type="scientific">Paracraurococcus lichenis</name>
    <dbReference type="NCBI Taxonomy" id="3064888"/>
    <lineage>
        <taxon>Bacteria</taxon>
        <taxon>Pseudomonadati</taxon>
        <taxon>Pseudomonadota</taxon>
        <taxon>Alphaproteobacteria</taxon>
        <taxon>Acetobacterales</taxon>
        <taxon>Roseomonadaceae</taxon>
        <taxon>Paracraurococcus</taxon>
    </lineage>
</organism>
<keyword evidence="4" id="KW-0808">Transferase</keyword>
<dbReference type="SUPFAM" id="SSF55785">
    <property type="entry name" value="PYP-like sensor domain (PAS domain)"/>
    <property type="match status" value="6"/>
</dbReference>
<keyword evidence="3" id="KW-0597">Phosphoprotein</keyword>
<dbReference type="InterPro" id="IPR000014">
    <property type="entry name" value="PAS"/>
</dbReference>
<evidence type="ECO:0000313" key="10">
    <source>
        <dbReference type="Proteomes" id="UP001243009"/>
    </source>
</evidence>
<dbReference type="NCBIfam" id="TIGR00229">
    <property type="entry name" value="sensory_box"/>
    <property type="match status" value="5"/>
</dbReference>
<feature type="transmembrane region" description="Helical" evidence="6">
    <location>
        <begin position="202"/>
        <end position="224"/>
    </location>
</feature>
<evidence type="ECO:0000256" key="1">
    <source>
        <dbReference type="ARBA" id="ARBA00000085"/>
    </source>
</evidence>
<dbReference type="CDD" id="cd00130">
    <property type="entry name" value="PAS"/>
    <property type="match status" value="4"/>
</dbReference>
<evidence type="ECO:0000256" key="3">
    <source>
        <dbReference type="ARBA" id="ARBA00022553"/>
    </source>
</evidence>
<name>A0ABT9E7W8_9PROT</name>
<protein>
    <recommendedName>
        <fullName evidence="2">histidine kinase</fullName>
        <ecNumber evidence="2">2.7.13.3</ecNumber>
    </recommendedName>
</protein>
<dbReference type="Proteomes" id="UP001243009">
    <property type="component" value="Unassembled WGS sequence"/>
</dbReference>
<sequence>MSDTTHTKPAAYPNATKRGWRRIGRPAAAALATLTLCLALVTVAGLRTSDEAREAEQWVAHTLEVLTEVREALSAVQDAETGQRGYLLTRQPDYLQPFEEGLVAAPERLRRTRELTSDNPAQQQRLIELETAVSDKLAELGRTVDLGSRGDFDAAMAVVRTDEGQRIMQTIRRLFLEVSEEEQRLLVIRQAQAAAVARQLALNLYSAAGLALITTLACFAAVIIEVRQQRREQALVDRGAAQLRNALENTSDGVYTLGPDGRFAFLNQHATEQLAGGRDLIGRLFSDVIPEGSDQRVWHAHWVCIKERVPTEIELHHEALGRQFVLRAFPVIEGGIAVFFRDVTEERTAVSELAASEARLRTILETVPVGLIMAELPSGRIVGGNRYVEQMLRHPVLHSPDIHGYDEWVSFHADGTRVNGHEYPLARMVMAGEENPSIDVHYQRGDGSRAWTRIAGRPVRNERDEVVGGVVALVDIDAARRAQEALTASEARLKDLLATLDLGTFMARDLDGVIRFWSKGCERLYGWTAEEAIGRVSHDLLRTVFPVPLAEVQAALERDGCWTGDLLHHTRDGREVIAAARKVLRPATADQPGAVLEVLADVTAQRRAEAALAASEERLRLASESTGLAIWDADLATGTATWTANQFEMLGYVPDPFGRASNAMWRDRILPEDWPEVEEANRRGRAGEQAFRIVYRIRRADTGAERWIETVGRYLDHGPDGTPRRVLGVGFDVTDRRDAGAALAESEARLRSIVDTAADGILVADAAGGVVLANPAALRIFGYDGEPDGLLGQNLELLMPAAEAARHGGYLAAHRATGKARVIGVPGRSLMGRRRDGTEFPIDLSVGSFEVGGERFFTGVVRDVSQRVAAEATLVASAARFRALAEAIPSLLYEADAQGRSIYVNPRFTEYTGLPLEEAAGQGWRDAMHPDDRSRAVESWMAAVRTGQPYENEYRLQRQDGLFRWFLARSMPVRDAEGRILRWVGTCTDIDDQKRAEAGARESEARLQLALEAGGMGFWS</sequence>
<keyword evidence="6" id="KW-0812">Transmembrane</keyword>
<feature type="domain" description="PAC" evidence="8">
    <location>
        <begin position="436"/>
        <end position="488"/>
    </location>
</feature>
<dbReference type="Pfam" id="PF00989">
    <property type="entry name" value="PAS"/>
    <property type="match status" value="1"/>
</dbReference>
<dbReference type="PROSITE" id="PS50112">
    <property type="entry name" value="PAS"/>
    <property type="match status" value="3"/>
</dbReference>
<dbReference type="Gene3D" id="2.10.70.100">
    <property type="match status" value="1"/>
</dbReference>
<keyword evidence="5" id="KW-0418">Kinase</keyword>
<dbReference type="PANTHER" id="PTHR43304">
    <property type="entry name" value="PHYTOCHROME-LIKE PROTEIN CPH1"/>
    <property type="match status" value="1"/>
</dbReference>
<feature type="transmembrane region" description="Helical" evidence="6">
    <location>
        <begin position="27"/>
        <end position="46"/>
    </location>
</feature>
<keyword evidence="6" id="KW-1133">Transmembrane helix</keyword>
<dbReference type="PANTHER" id="PTHR43304:SF1">
    <property type="entry name" value="PAC DOMAIN-CONTAINING PROTEIN"/>
    <property type="match status" value="1"/>
</dbReference>
<dbReference type="RefSeq" id="WP_305107068.1">
    <property type="nucleotide sequence ID" value="NZ_JAUTWS010000042.1"/>
</dbReference>
<evidence type="ECO:0000256" key="4">
    <source>
        <dbReference type="ARBA" id="ARBA00022679"/>
    </source>
</evidence>
<dbReference type="Pfam" id="PF05227">
    <property type="entry name" value="CHASE3"/>
    <property type="match status" value="1"/>
</dbReference>
<dbReference type="Gene3D" id="3.30.450.20">
    <property type="entry name" value="PAS domain"/>
    <property type="match status" value="6"/>
</dbReference>
<dbReference type="InterPro" id="IPR013656">
    <property type="entry name" value="PAS_4"/>
</dbReference>
<proteinExistence type="predicted"/>